<dbReference type="AlphaFoldDB" id="A0A426ZN18"/>
<organism evidence="2 3">
    <name type="scientific">Ensete ventricosum</name>
    <name type="common">Abyssinian banana</name>
    <name type="synonym">Musa ensete</name>
    <dbReference type="NCBI Taxonomy" id="4639"/>
    <lineage>
        <taxon>Eukaryota</taxon>
        <taxon>Viridiplantae</taxon>
        <taxon>Streptophyta</taxon>
        <taxon>Embryophyta</taxon>
        <taxon>Tracheophyta</taxon>
        <taxon>Spermatophyta</taxon>
        <taxon>Magnoliopsida</taxon>
        <taxon>Liliopsida</taxon>
        <taxon>Zingiberales</taxon>
        <taxon>Musaceae</taxon>
        <taxon>Ensete</taxon>
    </lineage>
</organism>
<evidence type="ECO:0000313" key="3">
    <source>
        <dbReference type="Proteomes" id="UP000287651"/>
    </source>
</evidence>
<dbReference type="Proteomes" id="UP000287651">
    <property type="component" value="Unassembled WGS sequence"/>
</dbReference>
<sequence>MAAMNAVFASPSCSSPLSFPRSSSCYRRSIFASNRPHRSGRQSLNKDHSDRRKNNVVEGVSQKRFTGRGKDDRTYLPPDGSRGDAGLSQSQSTVFKSIGTQKRDEFDLKEPQAWQICSFLFLLQRKLNYLHRTLLLRVDEIGKFEDSAFLNAVVKVKVKRRGDDTKFVAKVPFLILANGTPHEDFWKGAEPLRFGHLPCLQVFRSEDAENIGYVIPTTVVSHFLNDYERSGKYTGKITLDCQISFVRQ</sequence>
<feature type="compositionally biased region" description="Basic and acidic residues" evidence="1">
    <location>
        <begin position="44"/>
        <end position="55"/>
    </location>
</feature>
<feature type="region of interest" description="Disordered" evidence="1">
    <location>
        <begin position="31"/>
        <end position="90"/>
    </location>
</feature>
<protein>
    <submittedName>
        <fullName evidence="2">Uncharacterized protein</fullName>
    </submittedName>
</protein>
<dbReference type="PANTHER" id="PTHR45980:SF6">
    <property type="entry name" value="PROTEASE DO-LIKE 2, CHLOROPLASTIC"/>
    <property type="match status" value="1"/>
</dbReference>
<dbReference type="EMBL" id="AMZH03005852">
    <property type="protein sequence ID" value="RRT65324.1"/>
    <property type="molecule type" value="Genomic_DNA"/>
</dbReference>
<dbReference type="PANTHER" id="PTHR45980">
    <property type="match status" value="1"/>
</dbReference>
<reference evidence="2 3" key="1">
    <citation type="journal article" date="2014" name="Agronomy (Basel)">
        <title>A Draft Genome Sequence for Ensete ventricosum, the Drought-Tolerant Tree Against Hunger.</title>
        <authorList>
            <person name="Harrison J."/>
            <person name="Moore K.A."/>
            <person name="Paszkiewicz K."/>
            <person name="Jones T."/>
            <person name="Grant M."/>
            <person name="Ambacheew D."/>
            <person name="Muzemil S."/>
            <person name="Studholme D.J."/>
        </authorList>
    </citation>
    <scope>NUCLEOTIDE SEQUENCE [LARGE SCALE GENOMIC DNA]</scope>
</reference>
<comment type="caution">
    <text evidence="2">The sequence shown here is derived from an EMBL/GenBank/DDBJ whole genome shotgun (WGS) entry which is preliminary data.</text>
</comment>
<proteinExistence type="predicted"/>
<dbReference type="GO" id="GO:0004252">
    <property type="term" value="F:serine-type endopeptidase activity"/>
    <property type="evidence" value="ECO:0007669"/>
    <property type="project" value="TreeGrafter"/>
</dbReference>
<evidence type="ECO:0000256" key="1">
    <source>
        <dbReference type="SAM" id="MobiDB-lite"/>
    </source>
</evidence>
<name>A0A426ZN18_ENSVE</name>
<evidence type="ECO:0000313" key="2">
    <source>
        <dbReference type="EMBL" id="RRT65324.1"/>
    </source>
</evidence>
<gene>
    <name evidence="2" type="ORF">B296_00041149</name>
</gene>
<accession>A0A426ZN18</accession>